<reference evidence="1" key="1">
    <citation type="journal article" date="2009" name="Plant Mol. Biol.">
        <title>Insights into corn genes derived from large-scale cDNA sequencing.</title>
        <authorList>
            <person name="Alexandrov N.N."/>
            <person name="Brover V.V."/>
            <person name="Freidin S."/>
            <person name="Troukhan M.E."/>
            <person name="Tatarinova T.V."/>
            <person name="Zhang H."/>
            <person name="Swaller T.J."/>
            <person name="Lu Y.P."/>
            <person name="Bouck J."/>
            <person name="Flavell R.B."/>
            <person name="Feldmann K.A."/>
        </authorList>
    </citation>
    <scope>NUCLEOTIDE SEQUENCE</scope>
</reference>
<dbReference type="EMBL" id="EU958579">
    <property type="protein sequence ID" value="ACG30697.1"/>
    <property type="molecule type" value="mRNA"/>
</dbReference>
<accession>B6T0R4</accession>
<name>B6T0R4_MAIZE</name>
<evidence type="ECO:0000313" key="1">
    <source>
        <dbReference type="EMBL" id="ACG30697.1"/>
    </source>
</evidence>
<organism evidence="1">
    <name type="scientific">Zea mays</name>
    <name type="common">Maize</name>
    <dbReference type="NCBI Taxonomy" id="4577"/>
    <lineage>
        <taxon>Eukaryota</taxon>
        <taxon>Viridiplantae</taxon>
        <taxon>Streptophyta</taxon>
        <taxon>Embryophyta</taxon>
        <taxon>Tracheophyta</taxon>
        <taxon>Spermatophyta</taxon>
        <taxon>Magnoliopsida</taxon>
        <taxon>Liliopsida</taxon>
        <taxon>Poales</taxon>
        <taxon>Poaceae</taxon>
        <taxon>PACMAD clade</taxon>
        <taxon>Panicoideae</taxon>
        <taxon>Andropogonodae</taxon>
        <taxon>Andropogoneae</taxon>
        <taxon>Tripsacinae</taxon>
        <taxon>Zea</taxon>
    </lineage>
</organism>
<dbReference type="AlphaFoldDB" id="B6T0R4"/>
<sequence length="37" mass="4589">MSSNGQNQMPEIDRTRCLMKFYVLHRFHYIIRLTILY</sequence>
<proteinExistence type="evidence at transcript level"/>
<protein>
    <submittedName>
        <fullName evidence="1">Uncharacterized protein</fullName>
    </submittedName>
</protein>